<sequence>MRRPLNAGDGERCLITVGATISPPSIPSFSCPSPSAAASRVPASPTPAPTPLTPSSSSNPTLTSAMPPPSIAARSLSRSAISSAQVRFGAAERMSLDDRRRNVLRPAAVVEEGEGENVEAGGGELGAGQEEADTGDGVGVDLTIWVRSSLHLPPRPRPQLLAQPLHLHRHTCARTLPRRLQRHTLRRRWYCTSLSRLEGSDGKCTKPIFSESVSAVKLCTGSSEREVNTGVCCSPRRPPPPPPPPSIPPLNPSPSSFFTLTSPGFAAVNAAISIDGSGFRLGCAWELEAILSRIVEGVVREDTFDAIDPAPPPPAPDDSVILPASFPHSLSHRLTKRCDSYPATRIAGVAAASLPRRGGISSSEYNGEGETSSADGPEGPAWGNERRLTAPTCSNVFFVLSTSVVRLCVFRQGIRRTPRPRRKPPLALPICAPTRLSRGAIRSHLTRQGRERM</sequence>
<dbReference type="PANTHER" id="PTHR48125">
    <property type="entry name" value="LP07818P1"/>
    <property type="match status" value="1"/>
</dbReference>
<dbReference type="EMBL" id="JAWWNJ010000126">
    <property type="protein sequence ID" value="KAK6988125.1"/>
    <property type="molecule type" value="Genomic_DNA"/>
</dbReference>
<organism evidence="2 3">
    <name type="scientific">Favolaschia claudopus</name>
    <dbReference type="NCBI Taxonomy" id="2862362"/>
    <lineage>
        <taxon>Eukaryota</taxon>
        <taxon>Fungi</taxon>
        <taxon>Dikarya</taxon>
        <taxon>Basidiomycota</taxon>
        <taxon>Agaricomycotina</taxon>
        <taxon>Agaricomycetes</taxon>
        <taxon>Agaricomycetidae</taxon>
        <taxon>Agaricales</taxon>
        <taxon>Marasmiineae</taxon>
        <taxon>Mycenaceae</taxon>
        <taxon>Favolaschia</taxon>
    </lineage>
</organism>
<gene>
    <name evidence="2" type="ORF">R3P38DRAFT_3291458</name>
</gene>
<feature type="compositionally biased region" description="Low complexity" evidence="1">
    <location>
        <begin position="53"/>
        <end position="76"/>
    </location>
</feature>
<name>A0AAV9ZNP9_9AGAR</name>
<accession>A0AAV9ZNP9</accession>
<dbReference type="PANTHER" id="PTHR48125:SF10">
    <property type="entry name" value="OS12G0136300 PROTEIN"/>
    <property type="match status" value="1"/>
</dbReference>
<keyword evidence="3" id="KW-1185">Reference proteome</keyword>
<proteinExistence type="predicted"/>
<protein>
    <submittedName>
        <fullName evidence="2">Uncharacterized protein</fullName>
    </submittedName>
</protein>
<feature type="compositionally biased region" description="Low complexity" evidence="1">
    <location>
        <begin position="21"/>
        <end position="43"/>
    </location>
</feature>
<evidence type="ECO:0000313" key="2">
    <source>
        <dbReference type="EMBL" id="KAK6988125.1"/>
    </source>
</evidence>
<feature type="compositionally biased region" description="Polar residues" evidence="1">
    <location>
        <begin position="360"/>
        <end position="374"/>
    </location>
</feature>
<evidence type="ECO:0000256" key="1">
    <source>
        <dbReference type="SAM" id="MobiDB-lite"/>
    </source>
</evidence>
<dbReference type="Proteomes" id="UP001362999">
    <property type="component" value="Unassembled WGS sequence"/>
</dbReference>
<comment type="caution">
    <text evidence="2">The sequence shown here is derived from an EMBL/GenBank/DDBJ whole genome shotgun (WGS) entry which is preliminary data.</text>
</comment>
<evidence type="ECO:0000313" key="3">
    <source>
        <dbReference type="Proteomes" id="UP001362999"/>
    </source>
</evidence>
<feature type="region of interest" description="Disordered" evidence="1">
    <location>
        <begin position="227"/>
        <end position="253"/>
    </location>
</feature>
<reference evidence="2 3" key="1">
    <citation type="journal article" date="2024" name="J Genomics">
        <title>Draft genome sequencing and assembly of Favolaschia claudopus CIRM-BRFM 2984 isolated from oak limbs.</title>
        <authorList>
            <person name="Navarro D."/>
            <person name="Drula E."/>
            <person name="Chaduli D."/>
            <person name="Cazenave R."/>
            <person name="Ahrendt S."/>
            <person name="Wang J."/>
            <person name="Lipzen A."/>
            <person name="Daum C."/>
            <person name="Barry K."/>
            <person name="Grigoriev I.V."/>
            <person name="Favel A."/>
            <person name="Rosso M.N."/>
            <person name="Martin F."/>
        </authorList>
    </citation>
    <scope>NUCLEOTIDE SEQUENCE [LARGE SCALE GENOMIC DNA]</scope>
    <source>
        <strain evidence="2 3">CIRM-BRFM 2984</strain>
    </source>
</reference>
<feature type="compositionally biased region" description="Pro residues" evidence="1">
    <location>
        <begin position="236"/>
        <end position="252"/>
    </location>
</feature>
<feature type="region of interest" description="Disordered" evidence="1">
    <location>
        <begin position="112"/>
        <end position="134"/>
    </location>
</feature>
<feature type="region of interest" description="Disordered" evidence="1">
    <location>
        <begin position="21"/>
        <end position="76"/>
    </location>
</feature>
<dbReference type="AlphaFoldDB" id="A0AAV9ZNP9"/>
<feature type="region of interest" description="Disordered" evidence="1">
    <location>
        <begin position="358"/>
        <end position="386"/>
    </location>
</feature>